<protein>
    <submittedName>
        <fullName evidence="1">DUF2624 family protein</fullName>
    </submittedName>
</protein>
<gene>
    <name evidence="1" type="ORF">SH601_08170</name>
</gene>
<proteinExistence type="predicted"/>
<sequence>MNGIAKHFIKGKLRSLNASDIVEYAHQYNISISDNQANQIADHLKKSKYDPTNADDRMQMLRKLAQITDAKTAKSCQQLFNKLIKEYGVEHYFR</sequence>
<dbReference type="Proteomes" id="UP001277972">
    <property type="component" value="Unassembled WGS sequence"/>
</dbReference>
<evidence type="ECO:0000313" key="1">
    <source>
        <dbReference type="EMBL" id="MDX8045968.1"/>
    </source>
</evidence>
<evidence type="ECO:0000313" key="2">
    <source>
        <dbReference type="Proteomes" id="UP001277972"/>
    </source>
</evidence>
<comment type="caution">
    <text evidence="1">The sequence shown here is derived from an EMBL/GenBank/DDBJ whole genome shotgun (WGS) entry which is preliminary data.</text>
</comment>
<organism evidence="1 2">
    <name type="scientific">Gracilibacillus pellucidus</name>
    <dbReference type="NCBI Taxonomy" id="3095368"/>
    <lineage>
        <taxon>Bacteria</taxon>
        <taxon>Bacillati</taxon>
        <taxon>Bacillota</taxon>
        <taxon>Bacilli</taxon>
        <taxon>Bacillales</taxon>
        <taxon>Bacillaceae</taxon>
        <taxon>Gracilibacillus</taxon>
    </lineage>
</organism>
<keyword evidence="2" id="KW-1185">Reference proteome</keyword>
<dbReference type="EMBL" id="JAWZSR010000004">
    <property type="protein sequence ID" value="MDX8045968.1"/>
    <property type="molecule type" value="Genomic_DNA"/>
</dbReference>
<name>A0ACC6M4Z0_9BACI</name>
<reference evidence="1" key="1">
    <citation type="submission" date="2023-11" db="EMBL/GenBank/DDBJ databases">
        <title>Gracilibacillus pellucida a moderately halophilic bacterium isolated from saline soil in Xinjiang province.</title>
        <authorList>
            <person name="Zhang Z."/>
            <person name="Tan F."/>
            <person name="Wang Y."/>
            <person name="Xia M."/>
        </authorList>
    </citation>
    <scope>NUCLEOTIDE SEQUENCE</scope>
    <source>
        <strain evidence="1">S3-1-1</strain>
    </source>
</reference>
<accession>A0ACC6M4Z0</accession>